<sequence length="425" mass="44055">MQHASAFAAFVACALPALLGIFVSPALGPVVISAVVSAFVGASAAAAAALAASPRVFSRLALSTASSAASSALAVSFSVAAVFPRAALAAQWSPDLCVRPTGVGSSSGGSPFTILGEEGATVSTLRVYRNNGQVSYLRGLVVGFSDGLEVRAGVRKDQFSDLVFADGESITGMTLWKVSNSSSSSVRVGRIDIATNSRSWGFGVDNTARLSATAVDVGSGVLVGFQGRAGDDLDQLAPIFLKRMSSAYVDDIVFEDFGPEDGLRLVTLREGSAVWNGTDYSWTFSGSQEVELETSFSLGNSMSLNMGTTFRASVPFLESGIAVGWTGGTTQSYGGSDKRSDTLGWSTTISLSESVPAVSCSARVWEGRLNVRWTGVQTIVADGRVSSSRVSGTMRTVAYGKVETVCGPLSGSAPLYTKVGRRFVA</sequence>
<name>A0AAN7H7D2_9PEZI</name>
<dbReference type="Pfam" id="PF01419">
    <property type="entry name" value="Jacalin"/>
    <property type="match status" value="1"/>
</dbReference>
<feature type="transmembrane region" description="Helical" evidence="1">
    <location>
        <begin position="30"/>
        <end position="53"/>
    </location>
</feature>
<reference evidence="3" key="2">
    <citation type="submission" date="2023-05" db="EMBL/GenBank/DDBJ databases">
        <authorList>
            <consortium name="Lawrence Berkeley National Laboratory"/>
            <person name="Steindorff A."/>
            <person name="Hensen N."/>
            <person name="Bonometti L."/>
            <person name="Westerberg I."/>
            <person name="Brannstrom I.O."/>
            <person name="Guillou S."/>
            <person name="Cros-Aarteil S."/>
            <person name="Calhoun S."/>
            <person name="Haridas S."/>
            <person name="Kuo A."/>
            <person name="Mondo S."/>
            <person name="Pangilinan J."/>
            <person name="Riley R."/>
            <person name="Labutti K."/>
            <person name="Andreopoulos B."/>
            <person name="Lipzen A."/>
            <person name="Chen C."/>
            <person name="Yanf M."/>
            <person name="Daum C."/>
            <person name="Ng V."/>
            <person name="Clum A."/>
            <person name="Ohm R."/>
            <person name="Martin F."/>
            <person name="Silar P."/>
            <person name="Natvig D."/>
            <person name="Lalanne C."/>
            <person name="Gautier V."/>
            <person name="Ament-Velasquez S.L."/>
            <person name="Kruys A."/>
            <person name="Hutchinson M.I."/>
            <person name="Powell A.J."/>
            <person name="Barry K."/>
            <person name="Miller A.N."/>
            <person name="Grigoriev I.V."/>
            <person name="Debuchy R."/>
            <person name="Gladieux P."/>
            <person name="Thoren M.H."/>
            <person name="Johannesson H."/>
        </authorList>
    </citation>
    <scope>NUCLEOTIDE SEQUENCE</scope>
    <source>
        <strain evidence="3">CBS 532.94</strain>
    </source>
</reference>
<dbReference type="SUPFAM" id="SSF51101">
    <property type="entry name" value="Mannose-binding lectins"/>
    <property type="match status" value="1"/>
</dbReference>
<feature type="domain" description="Jacalin-type lectin" evidence="2">
    <location>
        <begin position="97"/>
        <end position="242"/>
    </location>
</feature>
<evidence type="ECO:0000256" key="1">
    <source>
        <dbReference type="SAM" id="Phobius"/>
    </source>
</evidence>
<accession>A0AAN7H7D2</accession>
<feature type="transmembrane region" description="Helical" evidence="1">
    <location>
        <begin position="60"/>
        <end position="83"/>
    </location>
</feature>
<dbReference type="EMBL" id="MU860091">
    <property type="protein sequence ID" value="KAK4238546.1"/>
    <property type="molecule type" value="Genomic_DNA"/>
</dbReference>
<dbReference type="Gene3D" id="2.100.10.30">
    <property type="entry name" value="Jacalin-like lectin domain"/>
    <property type="match status" value="1"/>
</dbReference>
<keyword evidence="1" id="KW-0472">Membrane</keyword>
<evidence type="ECO:0000259" key="2">
    <source>
        <dbReference type="PROSITE" id="PS51752"/>
    </source>
</evidence>
<dbReference type="Gene3D" id="2.170.15.10">
    <property type="entry name" value="Proaerolysin, chain A, domain 3"/>
    <property type="match status" value="1"/>
</dbReference>
<dbReference type="InterPro" id="IPR036404">
    <property type="entry name" value="Jacalin-like_lectin_dom_sf"/>
</dbReference>
<dbReference type="PROSITE" id="PS51752">
    <property type="entry name" value="JACALIN_LECTIN"/>
    <property type="match status" value="1"/>
</dbReference>
<keyword evidence="1" id="KW-0812">Transmembrane</keyword>
<evidence type="ECO:0000313" key="4">
    <source>
        <dbReference type="Proteomes" id="UP001303760"/>
    </source>
</evidence>
<gene>
    <name evidence="3" type="ORF">C8A03DRAFT_43721</name>
</gene>
<keyword evidence="4" id="KW-1185">Reference proteome</keyword>
<evidence type="ECO:0000313" key="3">
    <source>
        <dbReference type="EMBL" id="KAK4238546.1"/>
    </source>
</evidence>
<protein>
    <recommendedName>
        <fullName evidence="2">Jacalin-type lectin domain-containing protein</fullName>
    </recommendedName>
</protein>
<organism evidence="3 4">
    <name type="scientific">Achaetomium macrosporum</name>
    <dbReference type="NCBI Taxonomy" id="79813"/>
    <lineage>
        <taxon>Eukaryota</taxon>
        <taxon>Fungi</taxon>
        <taxon>Dikarya</taxon>
        <taxon>Ascomycota</taxon>
        <taxon>Pezizomycotina</taxon>
        <taxon>Sordariomycetes</taxon>
        <taxon>Sordariomycetidae</taxon>
        <taxon>Sordariales</taxon>
        <taxon>Chaetomiaceae</taxon>
        <taxon>Achaetomium</taxon>
    </lineage>
</organism>
<reference evidence="3" key="1">
    <citation type="journal article" date="2023" name="Mol. Phylogenet. Evol.">
        <title>Genome-scale phylogeny and comparative genomics of the fungal order Sordariales.</title>
        <authorList>
            <person name="Hensen N."/>
            <person name="Bonometti L."/>
            <person name="Westerberg I."/>
            <person name="Brannstrom I.O."/>
            <person name="Guillou S."/>
            <person name="Cros-Aarteil S."/>
            <person name="Calhoun S."/>
            <person name="Haridas S."/>
            <person name="Kuo A."/>
            <person name="Mondo S."/>
            <person name="Pangilinan J."/>
            <person name="Riley R."/>
            <person name="LaButti K."/>
            <person name="Andreopoulos B."/>
            <person name="Lipzen A."/>
            <person name="Chen C."/>
            <person name="Yan M."/>
            <person name="Daum C."/>
            <person name="Ng V."/>
            <person name="Clum A."/>
            <person name="Steindorff A."/>
            <person name="Ohm R.A."/>
            <person name="Martin F."/>
            <person name="Silar P."/>
            <person name="Natvig D.O."/>
            <person name="Lalanne C."/>
            <person name="Gautier V."/>
            <person name="Ament-Velasquez S.L."/>
            <person name="Kruys A."/>
            <person name="Hutchinson M.I."/>
            <person name="Powell A.J."/>
            <person name="Barry K."/>
            <person name="Miller A.N."/>
            <person name="Grigoriev I.V."/>
            <person name="Debuchy R."/>
            <person name="Gladieux P."/>
            <person name="Hiltunen Thoren M."/>
            <person name="Johannesson H."/>
        </authorList>
    </citation>
    <scope>NUCLEOTIDE SEQUENCE</scope>
    <source>
        <strain evidence="3">CBS 532.94</strain>
    </source>
</reference>
<dbReference type="AlphaFoldDB" id="A0AAN7H7D2"/>
<keyword evidence="1" id="KW-1133">Transmembrane helix</keyword>
<proteinExistence type="predicted"/>
<dbReference type="InterPro" id="IPR001229">
    <property type="entry name" value="Jacalin-like_lectin_dom"/>
</dbReference>
<dbReference type="Proteomes" id="UP001303760">
    <property type="component" value="Unassembled WGS sequence"/>
</dbReference>
<comment type="caution">
    <text evidence="3">The sequence shown here is derived from an EMBL/GenBank/DDBJ whole genome shotgun (WGS) entry which is preliminary data.</text>
</comment>